<dbReference type="EMBL" id="JADGJH010003796">
    <property type="protein sequence ID" value="KAJ3088747.1"/>
    <property type="molecule type" value="Genomic_DNA"/>
</dbReference>
<dbReference type="AlphaFoldDB" id="A0AAD5SUD5"/>
<accession>A0AAD5SUD5</accession>
<reference evidence="1" key="1">
    <citation type="submission" date="2020-05" db="EMBL/GenBank/DDBJ databases">
        <title>Phylogenomic resolution of chytrid fungi.</title>
        <authorList>
            <person name="Stajich J.E."/>
            <person name="Amses K."/>
            <person name="Simmons R."/>
            <person name="Seto K."/>
            <person name="Myers J."/>
            <person name="Bonds A."/>
            <person name="Quandt C.A."/>
            <person name="Barry K."/>
            <person name="Liu P."/>
            <person name="Grigoriev I."/>
            <person name="Longcore J.E."/>
            <person name="James T.Y."/>
        </authorList>
    </citation>
    <scope>NUCLEOTIDE SEQUENCE</scope>
    <source>
        <strain evidence="1">JEL0513</strain>
    </source>
</reference>
<sequence length="161" mass="17087">MANAYQSAIPIITKFQAALLSTAKKILLSGIDDVDSDVDGNSNKEQRGSEVIYSDEVKVNMCLLLGVLASADAAFYLVAKPELQPTIDKLLQWTSISNFSAATVVSEKGAQAFKDAIAGSTAALSQVKSENKSSDGSVSVEDGLRLNDAVKRLNAVFTSRK</sequence>
<proteinExistence type="predicted"/>
<evidence type="ECO:0000313" key="1">
    <source>
        <dbReference type="EMBL" id="KAJ3088747.1"/>
    </source>
</evidence>
<dbReference type="Proteomes" id="UP001211907">
    <property type="component" value="Unassembled WGS sequence"/>
</dbReference>
<comment type="caution">
    <text evidence="1">The sequence shown here is derived from an EMBL/GenBank/DDBJ whole genome shotgun (WGS) entry which is preliminary data.</text>
</comment>
<protein>
    <submittedName>
        <fullName evidence="1">Uncharacterized protein</fullName>
    </submittedName>
</protein>
<keyword evidence="2" id="KW-1185">Reference proteome</keyword>
<organism evidence="1 2">
    <name type="scientific">Physocladia obscura</name>
    <dbReference type="NCBI Taxonomy" id="109957"/>
    <lineage>
        <taxon>Eukaryota</taxon>
        <taxon>Fungi</taxon>
        <taxon>Fungi incertae sedis</taxon>
        <taxon>Chytridiomycota</taxon>
        <taxon>Chytridiomycota incertae sedis</taxon>
        <taxon>Chytridiomycetes</taxon>
        <taxon>Chytridiales</taxon>
        <taxon>Chytriomycetaceae</taxon>
        <taxon>Physocladia</taxon>
    </lineage>
</organism>
<gene>
    <name evidence="1" type="ORF">HK100_007948</name>
</gene>
<evidence type="ECO:0000313" key="2">
    <source>
        <dbReference type="Proteomes" id="UP001211907"/>
    </source>
</evidence>
<name>A0AAD5SUD5_9FUNG</name>